<evidence type="ECO:0000313" key="2">
    <source>
        <dbReference type="EMBL" id="EFJ29504.1"/>
    </source>
</evidence>
<protein>
    <submittedName>
        <fullName evidence="2">Uncharacterized protein</fullName>
    </submittedName>
</protein>
<reference evidence="2 3" key="1">
    <citation type="journal article" date="2011" name="Science">
        <title>The Selaginella genome identifies genetic changes associated with the evolution of vascular plants.</title>
        <authorList>
            <person name="Banks J.A."/>
            <person name="Nishiyama T."/>
            <person name="Hasebe M."/>
            <person name="Bowman J.L."/>
            <person name="Gribskov M."/>
            <person name="dePamphilis C."/>
            <person name="Albert V.A."/>
            <person name="Aono N."/>
            <person name="Aoyama T."/>
            <person name="Ambrose B.A."/>
            <person name="Ashton N.W."/>
            <person name="Axtell M.J."/>
            <person name="Barker E."/>
            <person name="Barker M.S."/>
            <person name="Bennetzen J.L."/>
            <person name="Bonawitz N.D."/>
            <person name="Chapple C."/>
            <person name="Cheng C."/>
            <person name="Correa L.G."/>
            <person name="Dacre M."/>
            <person name="DeBarry J."/>
            <person name="Dreyer I."/>
            <person name="Elias M."/>
            <person name="Engstrom E.M."/>
            <person name="Estelle M."/>
            <person name="Feng L."/>
            <person name="Finet C."/>
            <person name="Floyd S.K."/>
            <person name="Frommer W.B."/>
            <person name="Fujita T."/>
            <person name="Gramzow L."/>
            <person name="Gutensohn M."/>
            <person name="Harholt J."/>
            <person name="Hattori M."/>
            <person name="Heyl A."/>
            <person name="Hirai T."/>
            <person name="Hiwatashi Y."/>
            <person name="Ishikawa M."/>
            <person name="Iwata M."/>
            <person name="Karol K.G."/>
            <person name="Koehler B."/>
            <person name="Kolukisaoglu U."/>
            <person name="Kubo M."/>
            <person name="Kurata T."/>
            <person name="Lalonde S."/>
            <person name="Li K."/>
            <person name="Li Y."/>
            <person name="Litt A."/>
            <person name="Lyons E."/>
            <person name="Manning G."/>
            <person name="Maruyama T."/>
            <person name="Michael T.P."/>
            <person name="Mikami K."/>
            <person name="Miyazaki S."/>
            <person name="Morinaga S."/>
            <person name="Murata T."/>
            <person name="Mueller-Roeber B."/>
            <person name="Nelson D.R."/>
            <person name="Obara M."/>
            <person name="Oguri Y."/>
            <person name="Olmstead R.G."/>
            <person name="Onodera N."/>
            <person name="Petersen B.L."/>
            <person name="Pils B."/>
            <person name="Prigge M."/>
            <person name="Rensing S.A."/>
            <person name="Riano-Pachon D.M."/>
            <person name="Roberts A.W."/>
            <person name="Sato Y."/>
            <person name="Scheller H.V."/>
            <person name="Schulz B."/>
            <person name="Schulz C."/>
            <person name="Shakirov E.V."/>
            <person name="Shibagaki N."/>
            <person name="Shinohara N."/>
            <person name="Shippen D.E."/>
            <person name="Soerensen I."/>
            <person name="Sotooka R."/>
            <person name="Sugimoto N."/>
            <person name="Sugita M."/>
            <person name="Sumikawa N."/>
            <person name="Tanurdzic M."/>
            <person name="Theissen G."/>
            <person name="Ulvskov P."/>
            <person name="Wakazuki S."/>
            <person name="Weng J.K."/>
            <person name="Willats W.W."/>
            <person name="Wipf D."/>
            <person name="Wolf P.G."/>
            <person name="Yang L."/>
            <person name="Zimmer A.D."/>
            <person name="Zhu Q."/>
            <person name="Mitros T."/>
            <person name="Hellsten U."/>
            <person name="Loque D."/>
            <person name="Otillar R."/>
            <person name="Salamov A."/>
            <person name="Schmutz J."/>
            <person name="Shapiro H."/>
            <person name="Lindquist E."/>
            <person name="Lucas S."/>
            <person name="Rokhsar D."/>
            <person name="Grigoriev I.V."/>
        </authorList>
    </citation>
    <scope>NUCLEOTIDE SEQUENCE [LARGE SCALE GENOMIC DNA]</scope>
</reference>
<dbReference type="EMBL" id="GL377577">
    <property type="protein sequence ID" value="EFJ29504.1"/>
    <property type="molecule type" value="Genomic_DNA"/>
</dbReference>
<dbReference type="Gramene" id="EFJ29504">
    <property type="protein sequence ID" value="EFJ29504"/>
    <property type="gene ID" value="SELMODRAFT_410471"/>
</dbReference>
<sequence>MTINCRSSVAAKAKNALATISSRSIQESALEIHEKFLVHIAIKDAYNRMINLRSKDDSAINDIEKAIAKGRIKLFGTIVYPKNKYLSLGANEGIKKCYLRRCDRITGGFLRVLVDWKERRKSRKRKLDMPKDLCEEKHTNYSFTAGAGSDSKTTTQAQKLAASVSTCTLKQSTLTGFQSPSLPEEPIRQSRDNSRFGKQEPRHYTLSVPN</sequence>
<dbReference type="PANTHER" id="PTHR35698:SF2">
    <property type="entry name" value="DNA-BINDING PROTEIN RHL1"/>
    <property type="match status" value="1"/>
</dbReference>
<accession>D8REV2</accession>
<keyword evidence="3" id="KW-1185">Reference proteome</keyword>
<dbReference type="AlphaFoldDB" id="D8REV2"/>
<dbReference type="InterPro" id="IPR038859">
    <property type="entry name" value="RHL1"/>
</dbReference>
<evidence type="ECO:0000313" key="3">
    <source>
        <dbReference type="Proteomes" id="UP000001514"/>
    </source>
</evidence>
<name>D8REV2_SELML</name>
<proteinExistence type="predicted"/>
<dbReference type="GO" id="GO:0042023">
    <property type="term" value="P:DNA endoreduplication"/>
    <property type="evidence" value="ECO:0007669"/>
    <property type="project" value="InterPro"/>
</dbReference>
<dbReference type="InParanoid" id="D8REV2"/>
<dbReference type="PANTHER" id="PTHR35698">
    <property type="entry name" value="DNA-BINDING PROTEIN RHL1"/>
    <property type="match status" value="1"/>
</dbReference>
<dbReference type="GO" id="GO:0003677">
    <property type="term" value="F:DNA binding"/>
    <property type="evidence" value="ECO:0007669"/>
    <property type="project" value="InterPro"/>
</dbReference>
<dbReference type="KEGG" id="smo:SELMODRAFT_410471"/>
<feature type="compositionally biased region" description="Basic and acidic residues" evidence="1">
    <location>
        <begin position="185"/>
        <end position="203"/>
    </location>
</feature>
<gene>
    <name evidence="2" type="ORF">SELMODRAFT_410471</name>
</gene>
<dbReference type="Proteomes" id="UP000001514">
    <property type="component" value="Unassembled WGS sequence"/>
</dbReference>
<evidence type="ECO:0000256" key="1">
    <source>
        <dbReference type="SAM" id="MobiDB-lite"/>
    </source>
</evidence>
<dbReference type="HOGENOM" id="CLU_1312006_0_0_1"/>
<feature type="region of interest" description="Disordered" evidence="1">
    <location>
        <begin position="175"/>
        <end position="210"/>
    </location>
</feature>
<organism evidence="3">
    <name type="scientific">Selaginella moellendorffii</name>
    <name type="common">Spikemoss</name>
    <dbReference type="NCBI Taxonomy" id="88036"/>
    <lineage>
        <taxon>Eukaryota</taxon>
        <taxon>Viridiplantae</taxon>
        <taxon>Streptophyta</taxon>
        <taxon>Embryophyta</taxon>
        <taxon>Tracheophyta</taxon>
        <taxon>Lycopodiopsida</taxon>
        <taxon>Selaginellales</taxon>
        <taxon>Selaginellaceae</taxon>
        <taxon>Selaginella</taxon>
    </lineage>
</organism>